<dbReference type="GO" id="GO:0005737">
    <property type="term" value="C:cytoplasm"/>
    <property type="evidence" value="ECO:0007669"/>
    <property type="project" value="TreeGrafter"/>
</dbReference>
<dbReference type="PANTHER" id="PTHR11136">
    <property type="entry name" value="FOLYLPOLYGLUTAMATE SYNTHASE-RELATED"/>
    <property type="match status" value="1"/>
</dbReference>
<evidence type="ECO:0000259" key="11">
    <source>
        <dbReference type="Pfam" id="PF02875"/>
    </source>
</evidence>
<dbReference type="STRING" id="526218.Sterm_2622"/>
<accession>D1AM93</accession>
<sequence>MNIDNILNKIFKLRAVPKKNLNNIKFVLKKLGNPEKNLKIIHIAGTNGKGSAASMLESVLITAGYNVGKFTSPHIIKFNERIVYNKKEIPDEEIAGFFDIIEKITEKYNIYLNFFEVTTIIMFCYFNKLKPDYTIIECGLGGRLDATNTGNSYLSVITNISFDHTAVLGNTLKEIAFEKAGIVHDGQICIFAGNHSELTEAVKNKTDNFVDIMTKYKNIDISLDKTTLHTKISLNNSIFEIPLYGIFQGWNFLLVYETAKILKIEDSIIAKGISDVKWPGRFEIYSKDPLIILDAAHNTDSVKVLRDNILSLYPKSETAVIISVLKDKNINEIFSLAEEFTDNIFCTSLSESHRGFTSEELKNVIKRNDPSIEYYFDDDLEKITRKALSLNKKVLIVCGSFYLISKFKELYNL</sequence>
<dbReference type="SUPFAM" id="SSF53623">
    <property type="entry name" value="MurD-like peptide ligases, catalytic domain"/>
    <property type="match status" value="1"/>
</dbReference>
<keyword evidence="7" id="KW-0460">Magnesium</keyword>
<gene>
    <name evidence="13" type="ordered locus">Sterm_2622</name>
</gene>
<dbReference type="Pfam" id="PF02875">
    <property type="entry name" value="Mur_ligase_C"/>
    <property type="match status" value="1"/>
</dbReference>
<dbReference type="HOGENOM" id="CLU_015869_1_1_0"/>
<evidence type="ECO:0000256" key="9">
    <source>
        <dbReference type="ARBA" id="ARBA00047493"/>
    </source>
</evidence>
<dbReference type="InterPro" id="IPR001645">
    <property type="entry name" value="Folylpolyglutamate_synth"/>
</dbReference>
<comment type="catalytic activity">
    <reaction evidence="9">
        <text>(6S)-5,6,7,8-tetrahydrofolyl-(gamma-L-Glu)(n) + L-glutamate + ATP = (6S)-5,6,7,8-tetrahydrofolyl-(gamma-L-Glu)(n+1) + ADP + phosphate + H(+)</text>
        <dbReference type="Rhea" id="RHEA:10580"/>
        <dbReference type="Rhea" id="RHEA-COMP:14738"/>
        <dbReference type="Rhea" id="RHEA-COMP:14740"/>
        <dbReference type="ChEBI" id="CHEBI:15378"/>
        <dbReference type="ChEBI" id="CHEBI:29985"/>
        <dbReference type="ChEBI" id="CHEBI:30616"/>
        <dbReference type="ChEBI" id="CHEBI:43474"/>
        <dbReference type="ChEBI" id="CHEBI:141005"/>
        <dbReference type="ChEBI" id="CHEBI:456216"/>
        <dbReference type="EC" id="6.3.2.17"/>
    </reaction>
</comment>
<reference evidence="13 14" key="2">
    <citation type="journal article" date="2010" name="Stand. Genomic Sci.">
        <title>Complete genome sequence of Sebaldella termitidis type strain (NCTC 11300).</title>
        <authorList>
            <person name="Harmon-Smith M."/>
            <person name="Celia L."/>
            <person name="Chertkov O."/>
            <person name="Lapidus A."/>
            <person name="Copeland A."/>
            <person name="Glavina Del Rio T."/>
            <person name="Nolan M."/>
            <person name="Lucas S."/>
            <person name="Tice H."/>
            <person name="Cheng J.F."/>
            <person name="Han C."/>
            <person name="Detter J.C."/>
            <person name="Bruce D."/>
            <person name="Goodwin L."/>
            <person name="Pitluck S."/>
            <person name="Pati A."/>
            <person name="Liolios K."/>
            <person name="Ivanova N."/>
            <person name="Mavromatis K."/>
            <person name="Mikhailova N."/>
            <person name="Chen A."/>
            <person name="Palaniappan K."/>
            <person name="Land M."/>
            <person name="Hauser L."/>
            <person name="Chang Y.J."/>
            <person name="Jeffries C.D."/>
            <person name="Brettin T."/>
            <person name="Goker M."/>
            <person name="Beck B."/>
            <person name="Bristow J."/>
            <person name="Eisen J.A."/>
            <person name="Markowitz V."/>
            <person name="Hugenholtz P."/>
            <person name="Kyrpides N.C."/>
            <person name="Klenk H.P."/>
            <person name="Chen F."/>
        </authorList>
    </citation>
    <scope>NUCLEOTIDE SEQUENCE [LARGE SCALE GENOMIC DNA]</scope>
    <source>
        <strain evidence="14">ATCC 33386 / NCTC 11300</strain>
    </source>
</reference>
<dbReference type="RefSeq" id="WP_012862061.1">
    <property type="nucleotide sequence ID" value="NC_013517.1"/>
</dbReference>
<dbReference type="InterPro" id="IPR036565">
    <property type="entry name" value="Mur-like_cat_sf"/>
</dbReference>
<keyword evidence="5 10" id="KW-0547">Nucleotide-binding</keyword>
<dbReference type="GO" id="GO:0004326">
    <property type="term" value="F:tetrahydrofolylpolyglutamate synthase activity"/>
    <property type="evidence" value="ECO:0007669"/>
    <property type="project" value="UniProtKB-EC"/>
</dbReference>
<dbReference type="PANTHER" id="PTHR11136:SF0">
    <property type="entry name" value="DIHYDROFOLATE SYNTHETASE-RELATED"/>
    <property type="match status" value="1"/>
</dbReference>
<dbReference type="PROSITE" id="PS01011">
    <property type="entry name" value="FOLYLPOLYGLU_SYNT_1"/>
    <property type="match status" value="1"/>
</dbReference>
<proteinExistence type="inferred from homology"/>
<dbReference type="Pfam" id="PF08245">
    <property type="entry name" value="Mur_ligase_M"/>
    <property type="match status" value="1"/>
</dbReference>
<dbReference type="GO" id="GO:0008841">
    <property type="term" value="F:dihydrofolate synthase activity"/>
    <property type="evidence" value="ECO:0007669"/>
    <property type="project" value="TreeGrafter"/>
</dbReference>
<dbReference type="EC" id="6.3.2.17" evidence="2"/>
<evidence type="ECO:0000256" key="7">
    <source>
        <dbReference type="ARBA" id="ARBA00022842"/>
    </source>
</evidence>
<evidence type="ECO:0000256" key="10">
    <source>
        <dbReference type="PIRNR" id="PIRNR001563"/>
    </source>
</evidence>
<dbReference type="Gene3D" id="3.90.190.20">
    <property type="entry name" value="Mur ligase, C-terminal domain"/>
    <property type="match status" value="1"/>
</dbReference>
<keyword evidence="3 10" id="KW-0436">Ligase</keyword>
<dbReference type="GO" id="GO:0005524">
    <property type="term" value="F:ATP binding"/>
    <property type="evidence" value="ECO:0007669"/>
    <property type="project" value="UniProtKB-KW"/>
</dbReference>
<dbReference type="Gene3D" id="3.40.1190.10">
    <property type="entry name" value="Mur-like, catalytic domain"/>
    <property type="match status" value="1"/>
</dbReference>
<keyword evidence="6 10" id="KW-0067">ATP-binding</keyword>
<dbReference type="NCBIfam" id="TIGR01499">
    <property type="entry name" value="folC"/>
    <property type="match status" value="1"/>
</dbReference>
<dbReference type="KEGG" id="str:Sterm_2622"/>
<comment type="similarity">
    <text evidence="1 10">Belongs to the folylpolyglutamate synthase family.</text>
</comment>
<dbReference type="eggNOG" id="COG0285">
    <property type="taxonomic scope" value="Bacteria"/>
</dbReference>
<evidence type="ECO:0000256" key="6">
    <source>
        <dbReference type="ARBA" id="ARBA00022840"/>
    </source>
</evidence>
<dbReference type="PIRSF" id="PIRSF001563">
    <property type="entry name" value="Folylpolyglu_synth"/>
    <property type="match status" value="1"/>
</dbReference>
<evidence type="ECO:0000313" key="13">
    <source>
        <dbReference type="EMBL" id="ACZ09467.1"/>
    </source>
</evidence>
<evidence type="ECO:0000256" key="4">
    <source>
        <dbReference type="ARBA" id="ARBA00022723"/>
    </source>
</evidence>
<protein>
    <recommendedName>
        <fullName evidence="2">tetrahydrofolate synthase</fullName>
        <ecNumber evidence="2">6.3.2.17</ecNumber>
    </recommendedName>
    <alternativeName>
        <fullName evidence="8">Tetrahydrofolylpolyglutamate synthase</fullName>
    </alternativeName>
</protein>
<reference evidence="14" key="1">
    <citation type="submission" date="2009-09" db="EMBL/GenBank/DDBJ databases">
        <title>The complete chromosome of Sebaldella termitidis ATCC 33386.</title>
        <authorList>
            <consortium name="US DOE Joint Genome Institute (JGI-PGF)"/>
            <person name="Lucas S."/>
            <person name="Copeland A."/>
            <person name="Lapidus A."/>
            <person name="Glavina del Rio T."/>
            <person name="Dalin E."/>
            <person name="Tice H."/>
            <person name="Bruce D."/>
            <person name="Goodwin L."/>
            <person name="Pitluck S."/>
            <person name="Kyrpides N."/>
            <person name="Mavromatis K."/>
            <person name="Ivanova N."/>
            <person name="Mikhailova N."/>
            <person name="Sims D."/>
            <person name="Meincke L."/>
            <person name="Brettin T."/>
            <person name="Detter J.C."/>
            <person name="Han C."/>
            <person name="Larimer F."/>
            <person name="Land M."/>
            <person name="Hauser L."/>
            <person name="Markowitz V."/>
            <person name="Cheng J.F."/>
            <person name="Hugenholtz P."/>
            <person name="Woyke T."/>
            <person name="Wu D."/>
            <person name="Eisen J.A."/>
        </authorList>
    </citation>
    <scope>NUCLEOTIDE SEQUENCE [LARGE SCALE GENOMIC DNA]</scope>
    <source>
        <strain evidence="14">ATCC 33386 / NCTC 11300</strain>
    </source>
</reference>
<evidence type="ECO:0000256" key="8">
    <source>
        <dbReference type="ARBA" id="ARBA00030592"/>
    </source>
</evidence>
<evidence type="ECO:0000259" key="12">
    <source>
        <dbReference type="Pfam" id="PF08245"/>
    </source>
</evidence>
<evidence type="ECO:0000313" key="14">
    <source>
        <dbReference type="Proteomes" id="UP000000845"/>
    </source>
</evidence>
<organism evidence="13 14">
    <name type="scientific">Sebaldella termitidis (strain ATCC 33386 / NCTC 11300)</name>
    <dbReference type="NCBI Taxonomy" id="526218"/>
    <lineage>
        <taxon>Bacteria</taxon>
        <taxon>Fusobacteriati</taxon>
        <taxon>Fusobacteriota</taxon>
        <taxon>Fusobacteriia</taxon>
        <taxon>Fusobacteriales</taxon>
        <taxon>Leptotrichiaceae</taxon>
        <taxon>Sebaldella</taxon>
    </lineage>
</organism>
<dbReference type="InterPro" id="IPR004101">
    <property type="entry name" value="Mur_ligase_C"/>
</dbReference>
<name>D1AM93_SEBTE</name>
<evidence type="ECO:0000256" key="2">
    <source>
        <dbReference type="ARBA" id="ARBA00013025"/>
    </source>
</evidence>
<dbReference type="InterPro" id="IPR036615">
    <property type="entry name" value="Mur_ligase_C_dom_sf"/>
</dbReference>
<feature type="domain" description="Mur ligase C-terminal" evidence="11">
    <location>
        <begin position="280"/>
        <end position="400"/>
    </location>
</feature>
<keyword evidence="4" id="KW-0479">Metal-binding</keyword>
<dbReference type="InterPro" id="IPR018109">
    <property type="entry name" value="Folylpolyglutamate_synth_CS"/>
</dbReference>
<evidence type="ECO:0000256" key="1">
    <source>
        <dbReference type="ARBA" id="ARBA00008276"/>
    </source>
</evidence>
<keyword evidence="14" id="KW-1185">Reference proteome</keyword>
<evidence type="ECO:0000256" key="3">
    <source>
        <dbReference type="ARBA" id="ARBA00022598"/>
    </source>
</evidence>
<evidence type="ECO:0000256" key="5">
    <source>
        <dbReference type="ARBA" id="ARBA00022741"/>
    </source>
</evidence>
<dbReference type="GO" id="GO:0046872">
    <property type="term" value="F:metal ion binding"/>
    <property type="evidence" value="ECO:0007669"/>
    <property type="project" value="UniProtKB-KW"/>
</dbReference>
<dbReference type="InterPro" id="IPR013221">
    <property type="entry name" value="Mur_ligase_cen"/>
</dbReference>
<dbReference type="AlphaFoldDB" id="D1AM93"/>
<dbReference type="EMBL" id="CP001739">
    <property type="protein sequence ID" value="ACZ09467.1"/>
    <property type="molecule type" value="Genomic_DNA"/>
</dbReference>
<dbReference type="Proteomes" id="UP000000845">
    <property type="component" value="Chromosome"/>
</dbReference>
<feature type="domain" description="Mur ligase central" evidence="12">
    <location>
        <begin position="43"/>
        <end position="255"/>
    </location>
</feature>
<dbReference type="SUPFAM" id="SSF53244">
    <property type="entry name" value="MurD-like peptide ligases, peptide-binding domain"/>
    <property type="match status" value="1"/>
</dbReference>